<evidence type="ECO:0000313" key="1">
    <source>
        <dbReference type="EMBL" id="RUT42871.1"/>
    </source>
</evidence>
<organism evidence="1 2">
    <name type="scientific">Paenibacillus anaericanus</name>
    <dbReference type="NCBI Taxonomy" id="170367"/>
    <lineage>
        <taxon>Bacteria</taxon>
        <taxon>Bacillati</taxon>
        <taxon>Bacillota</taxon>
        <taxon>Bacilli</taxon>
        <taxon>Bacillales</taxon>
        <taxon>Paenibacillaceae</taxon>
        <taxon>Paenibacillus</taxon>
    </lineage>
</organism>
<keyword evidence="2" id="KW-1185">Reference proteome</keyword>
<evidence type="ECO:0000313" key="2">
    <source>
        <dbReference type="Proteomes" id="UP000279446"/>
    </source>
</evidence>
<dbReference type="RefSeq" id="WP_127194177.1">
    <property type="nucleotide sequence ID" value="NZ_RZNY01000024.1"/>
</dbReference>
<sequence length="293" mass="33485">MKKNKIIIRSLLSMLLVGLLLLISYEMIHIYGASNQYKFELPKYGSNINAGIDKSQVRKIKFRELIQLDGWAYINNYNADEQRKYIVLYSESNQYIFGTNKVIRNDLPAALNNTDDHLESAGFSSLIDMTNVKSGSYRIGYFIENKNQRELTLSNIIVNKIDNEITFKESMNKQQSTKIEKANENIKASIEEISNENGVIKIKGWGYLEGISSQGNEISIVLKGNNETLIYDTQSQIRHDVTKYFGGKVDLDHSGFVFKISRDDIKKGNYQIGIYIKNGQSRGLYWSKESIGE</sequence>
<dbReference type="EMBL" id="RZNY01000024">
    <property type="protein sequence ID" value="RUT42871.1"/>
    <property type="molecule type" value="Genomic_DNA"/>
</dbReference>
<name>A0A433Y3Z5_9BACL</name>
<protein>
    <submittedName>
        <fullName evidence="1">Uncharacterized protein</fullName>
    </submittedName>
</protein>
<dbReference type="AlphaFoldDB" id="A0A433Y3Z5"/>
<dbReference type="OrthoDB" id="2060541at2"/>
<comment type="caution">
    <text evidence="1">The sequence shown here is derived from an EMBL/GenBank/DDBJ whole genome shotgun (WGS) entry which is preliminary data.</text>
</comment>
<gene>
    <name evidence="1" type="ORF">EJP82_21820</name>
</gene>
<reference evidence="1 2" key="1">
    <citation type="submission" date="2018-12" db="EMBL/GenBank/DDBJ databases">
        <authorList>
            <person name="Sun L."/>
            <person name="Chen Z."/>
        </authorList>
    </citation>
    <scope>NUCLEOTIDE SEQUENCE [LARGE SCALE GENOMIC DNA]</scope>
    <source>
        <strain evidence="1 2">DSM 15890</strain>
    </source>
</reference>
<proteinExistence type="predicted"/>
<dbReference type="Proteomes" id="UP000279446">
    <property type="component" value="Unassembled WGS sequence"/>
</dbReference>
<accession>A0A433Y3Z5</accession>